<name>A0A6G1HCR3_9PEZI</name>
<feature type="compositionally biased region" description="Polar residues" evidence="1">
    <location>
        <begin position="1"/>
        <end position="10"/>
    </location>
</feature>
<feature type="compositionally biased region" description="Basic residues" evidence="1">
    <location>
        <begin position="228"/>
        <end position="239"/>
    </location>
</feature>
<reference evidence="2" key="1">
    <citation type="journal article" date="2020" name="Stud. Mycol.">
        <title>101 Dothideomycetes genomes: a test case for predicting lifestyles and emergence of pathogens.</title>
        <authorList>
            <person name="Haridas S."/>
            <person name="Albert R."/>
            <person name="Binder M."/>
            <person name="Bloem J."/>
            <person name="Labutti K."/>
            <person name="Salamov A."/>
            <person name="Andreopoulos B."/>
            <person name="Baker S."/>
            <person name="Barry K."/>
            <person name="Bills G."/>
            <person name="Bluhm B."/>
            <person name="Cannon C."/>
            <person name="Castanera R."/>
            <person name="Culley D."/>
            <person name="Daum C."/>
            <person name="Ezra D."/>
            <person name="Gonzalez J."/>
            <person name="Henrissat B."/>
            <person name="Kuo A."/>
            <person name="Liang C."/>
            <person name="Lipzen A."/>
            <person name="Lutzoni F."/>
            <person name="Magnuson J."/>
            <person name="Mondo S."/>
            <person name="Nolan M."/>
            <person name="Ohm R."/>
            <person name="Pangilinan J."/>
            <person name="Park H.-J."/>
            <person name="Ramirez L."/>
            <person name="Alfaro M."/>
            <person name="Sun H."/>
            <person name="Tritt A."/>
            <person name="Yoshinaga Y."/>
            <person name="Zwiers L.-H."/>
            <person name="Turgeon B."/>
            <person name="Goodwin S."/>
            <person name="Spatafora J."/>
            <person name="Crous P."/>
            <person name="Grigoriev I."/>
        </authorList>
    </citation>
    <scope>NUCLEOTIDE SEQUENCE</scope>
    <source>
        <strain evidence="2">CBS 113979</strain>
    </source>
</reference>
<proteinExistence type="predicted"/>
<feature type="compositionally biased region" description="Basic and acidic residues" evidence="1">
    <location>
        <begin position="101"/>
        <end position="113"/>
    </location>
</feature>
<dbReference type="OrthoDB" id="5407645at2759"/>
<accession>A0A6G1HCR3</accession>
<dbReference type="Proteomes" id="UP000800041">
    <property type="component" value="Unassembled WGS sequence"/>
</dbReference>
<dbReference type="EMBL" id="ML977140">
    <property type="protein sequence ID" value="KAF1990945.1"/>
    <property type="molecule type" value="Genomic_DNA"/>
</dbReference>
<evidence type="ECO:0000256" key="1">
    <source>
        <dbReference type="SAM" id="MobiDB-lite"/>
    </source>
</evidence>
<feature type="region of interest" description="Disordered" evidence="1">
    <location>
        <begin position="214"/>
        <end position="253"/>
    </location>
</feature>
<protein>
    <submittedName>
        <fullName evidence="2">Uncharacterized protein</fullName>
    </submittedName>
</protein>
<evidence type="ECO:0000313" key="3">
    <source>
        <dbReference type="Proteomes" id="UP000800041"/>
    </source>
</evidence>
<feature type="compositionally biased region" description="Basic and acidic residues" evidence="1">
    <location>
        <begin position="243"/>
        <end position="253"/>
    </location>
</feature>
<keyword evidence="3" id="KW-1185">Reference proteome</keyword>
<feature type="region of interest" description="Disordered" evidence="1">
    <location>
        <begin position="37"/>
        <end position="134"/>
    </location>
</feature>
<feature type="compositionally biased region" description="Basic and acidic residues" evidence="1">
    <location>
        <begin position="214"/>
        <end position="227"/>
    </location>
</feature>
<gene>
    <name evidence="2" type="ORF">K402DRAFT_400453</name>
</gene>
<feature type="region of interest" description="Disordered" evidence="1">
    <location>
        <begin position="1"/>
        <end position="20"/>
    </location>
</feature>
<sequence>MSDYHSSPRLSQVAPPGMVVKRRSEVLPGESIVGRVPRYARQFPLYDTDDDYDRPPRGRRDQLIPYDARRGLARRAPLDDDDGYDSEGSVPPLRRRPQRARSQDHRQLQRDQDESSSDLGSSTDDEKTEKKVRRKKYLTFGLTGVALIHAGASIHKAMELNKQREADVATGEMDEDEAHEKKKQTRVQELGAVGLAGLGVWQSWKEIRELREIQHEHEEAVERNEERHRKREDRRKRGLPCRPVEKVRRELQG</sequence>
<evidence type="ECO:0000313" key="2">
    <source>
        <dbReference type="EMBL" id="KAF1990945.1"/>
    </source>
</evidence>
<organism evidence="2 3">
    <name type="scientific">Aulographum hederae CBS 113979</name>
    <dbReference type="NCBI Taxonomy" id="1176131"/>
    <lineage>
        <taxon>Eukaryota</taxon>
        <taxon>Fungi</taxon>
        <taxon>Dikarya</taxon>
        <taxon>Ascomycota</taxon>
        <taxon>Pezizomycotina</taxon>
        <taxon>Dothideomycetes</taxon>
        <taxon>Pleosporomycetidae</taxon>
        <taxon>Aulographales</taxon>
        <taxon>Aulographaceae</taxon>
    </lineage>
</organism>
<feature type="compositionally biased region" description="Basic and acidic residues" evidence="1">
    <location>
        <begin position="53"/>
        <end position="70"/>
    </location>
</feature>
<dbReference type="AlphaFoldDB" id="A0A6G1HCR3"/>